<accession>A0AAJ0C5A3</accession>
<organism evidence="1 2">
    <name type="scientific">Phialemonium atrogriseum</name>
    <dbReference type="NCBI Taxonomy" id="1093897"/>
    <lineage>
        <taxon>Eukaryota</taxon>
        <taxon>Fungi</taxon>
        <taxon>Dikarya</taxon>
        <taxon>Ascomycota</taxon>
        <taxon>Pezizomycotina</taxon>
        <taxon>Sordariomycetes</taxon>
        <taxon>Sordariomycetidae</taxon>
        <taxon>Cephalothecales</taxon>
        <taxon>Cephalothecaceae</taxon>
        <taxon>Phialemonium</taxon>
    </lineage>
</organism>
<proteinExistence type="predicted"/>
<evidence type="ECO:0000313" key="1">
    <source>
        <dbReference type="EMBL" id="KAK1768982.1"/>
    </source>
</evidence>
<dbReference type="GeneID" id="85313012"/>
<name>A0AAJ0C5A3_9PEZI</name>
<dbReference type="RefSeq" id="XP_060285195.1">
    <property type="nucleotide sequence ID" value="XM_060429825.1"/>
</dbReference>
<reference evidence="1" key="1">
    <citation type="submission" date="2023-06" db="EMBL/GenBank/DDBJ databases">
        <title>Genome-scale phylogeny and comparative genomics of the fungal order Sordariales.</title>
        <authorList>
            <consortium name="Lawrence Berkeley National Laboratory"/>
            <person name="Hensen N."/>
            <person name="Bonometti L."/>
            <person name="Westerberg I."/>
            <person name="Brannstrom I.O."/>
            <person name="Guillou S."/>
            <person name="Cros-Aarteil S."/>
            <person name="Calhoun S."/>
            <person name="Haridas S."/>
            <person name="Kuo A."/>
            <person name="Mondo S."/>
            <person name="Pangilinan J."/>
            <person name="Riley R."/>
            <person name="Labutti K."/>
            <person name="Andreopoulos B."/>
            <person name="Lipzen A."/>
            <person name="Chen C."/>
            <person name="Yanf M."/>
            <person name="Daum C."/>
            <person name="Ng V."/>
            <person name="Clum A."/>
            <person name="Steindorff A."/>
            <person name="Ohm R."/>
            <person name="Martin F."/>
            <person name="Silar P."/>
            <person name="Natvig D."/>
            <person name="Lalanne C."/>
            <person name="Gautier V."/>
            <person name="Ament-Velasquez S.L."/>
            <person name="Kruys A."/>
            <person name="Hutchinson M.I."/>
            <person name="Powell A.J."/>
            <person name="Barry K."/>
            <person name="Miller A.N."/>
            <person name="Grigoriev I.V."/>
            <person name="Debuchy R."/>
            <person name="Gladieux P."/>
            <person name="Thoren M.H."/>
            <person name="Johannesson H."/>
        </authorList>
    </citation>
    <scope>NUCLEOTIDE SEQUENCE</scope>
    <source>
        <strain evidence="1">8032-3</strain>
    </source>
</reference>
<comment type="caution">
    <text evidence="1">The sequence shown here is derived from an EMBL/GenBank/DDBJ whole genome shotgun (WGS) entry which is preliminary data.</text>
</comment>
<protein>
    <submittedName>
        <fullName evidence="1">Uncharacterized protein</fullName>
    </submittedName>
</protein>
<keyword evidence="2" id="KW-1185">Reference proteome</keyword>
<dbReference type="Proteomes" id="UP001244011">
    <property type="component" value="Unassembled WGS sequence"/>
</dbReference>
<sequence>MPRNTSSNTVVYVWTCHNCGYGAMTVAVNDACCECGHLRCEICTSEYHKVRSNA</sequence>
<evidence type="ECO:0000313" key="2">
    <source>
        <dbReference type="Proteomes" id="UP001244011"/>
    </source>
</evidence>
<dbReference type="AlphaFoldDB" id="A0AAJ0C5A3"/>
<dbReference type="EMBL" id="MU839004">
    <property type="protein sequence ID" value="KAK1768982.1"/>
    <property type="molecule type" value="Genomic_DNA"/>
</dbReference>
<gene>
    <name evidence="1" type="ORF">QBC33DRAFT_557739</name>
</gene>